<dbReference type="RefSeq" id="WP_150924337.1">
    <property type="nucleotide sequence ID" value="NZ_CP044232.1"/>
</dbReference>
<keyword evidence="4" id="KW-1185">Reference proteome</keyword>
<dbReference type="GO" id="GO:0046872">
    <property type="term" value="F:metal ion binding"/>
    <property type="evidence" value="ECO:0007669"/>
    <property type="project" value="UniProtKB-KW"/>
</dbReference>
<name>A0A5J6L3B7_9MICO</name>
<feature type="binding site" evidence="1">
    <location>
        <position position="160"/>
    </location>
    <ligand>
        <name>(6S)-NADPHX</name>
        <dbReference type="ChEBI" id="CHEBI:64076"/>
    </ligand>
</feature>
<feature type="domain" description="YjeF N-terminal" evidence="2">
    <location>
        <begin position="11"/>
        <end position="217"/>
    </location>
</feature>
<dbReference type="KEGG" id="mlz:F6J85_06575"/>
<comment type="catalytic activity">
    <reaction evidence="1">
        <text>(6R)-NADHX = (6S)-NADHX</text>
        <dbReference type="Rhea" id="RHEA:32215"/>
        <dbReference type="ChEBI" id="CHEBI:64074"/>
        <dbReference type="ChEBI" id="CHEBI:64075"/>
        <dbReference type="EC" id="5.1.99.6"/>
    </reaction>
</comment>
<keyword evidence="1" id="KW-0521">NADP</keyword>
<dbReference type="GO" id="GO:0000166">
    <property type="term" value="F:nucleotide binding"/>
    <property type="evidence" value="ECO:0007669"/>
    <property type="project" value="UniProtKB-KW"/>
</dbReference>
<keyword evidence="1" id="KW-0547">Nucleotide-binding</keyword>
<feature type="binding site" evidence="1">
    <location>
        <position position="163"/>
    </location>
    <ligand>
        <name>K(+)</name>
        <dbReference type="ChEBI" id="CHEBI:29103"/>
    </ligand>
</feature>
<comment type="catalytic activity">
    <reaction evidence="1">
        <text>(6R)-NADPHX = (6S)-NADPHX</text>
        <dbReference type="Rhea" id="RHEA:32227"/>
        <dbReference type="ChEBI" id="CHEBI:64076"/>
        <dbReference type="ChEBI" id="CHEBI:64077"/>
        <dbReference type="EC" id="5.1.99.6"/>
    </reaction>
</comment>
<keyword evidence="1" id="KW-0413">Isomerase</keyword>
<dbReference type="InterPro" id="IPR004443">
    <property type="entry name" value="YjeF_N_dom"/>
</dbReference>
<evidence type="ECO:0000313" key="3">
    <source>
        <dbReference type="EMBL" id="QEW02802.1"/>
    </source>
</evidence>
<accession>A0A5J6L3B7</accession>
<keyword evidence="1" id="KW-0520">NAD</keyword>
<reference evidence="4" key="1">
    <citation type="submission" date="2019-09" db="EMBL/GenBank/DDBJ databases">
        <title>Mumia zhuanghuii sp. nov. isolated from the intestinal contents of plateau pika (Ochotona curzoniae) in the Qinghai-Tibet plateau of China.</title>
        <authorList>
            <person name="Tian Z."/>
        </authorList>
    </citation>
    <scope>NUCLEOTIDE SEQUENCE [LARGE SCALE GENOMIC DNA]</scope>
    <source>
        <strain evidence="4">L-031</strain>
    </source>
</reference>
<comment type="cofactor">
    <cofactor evidence="1">
        <name>K(+)</name>
        <dbReference type="ChEBI" id="CHEBI:29103"/>
    </cofactor>
    <text evidence="1">Binds 1 potassium ion per subunit.</text>
</comment>
<feature type="binding site" evidence="1">
    <location>
        <begin position="60"/>
        <end position="64"/>
    </location>
    <ligand>
        <name>(6S)-NADPHX</name>
        <dbReference type="ChEBI" id="CHEBI:64076"/>
    </ligand>
</feature>
<organism evidence="3 4">
    <name type="scientific">Microbacterium lushaniae</name>
    <dbReference type="NCBI Taxonomy" id="2614639"/>
    <lineage>
        <taxon>Bacteria</taxon>
        <taxon>Bacillati</taxon>
        <taxon>Actinomycetota</taxon>
        <taxon>Actinomycetes</taxon>
        <taxon>Micrococcales</taxon>
        <taxon>Microbacteriaceae</taxon>
        <taxon>Microbacterium</taxon>
    </lineage>
</organism>
<dbReference type="PROSITE" id="PS51385">
    <property type="entry name" value="YJEF_N"/>
    <property type="match status" value="1"/>
</dbReference>
<comment type="caution">
    <text evidence="1">Lacks conserved residue(s) required for the propagation of feature annotation.</text>
</comment>
<gene>
    <name evidence="1" type="primary">nnrE</name>
    <name evidence="3" type="ORF">F6J85_06575</name>
</gene>
<dbReference type="GO" id="GO:0052856">
    <property type="term" value="F:NAD(P)HX epimerase activity"/>
    <property type="evidence" value="ECO:0007669"/>
    <property type="project" value="UniProtKB-UniRule"/>
</dbReference>
<evidence type="ECO:0000259" key="2">
    <source>
        <dbReference type="PROSITE" id="PS51385"/>
    </source>
</evidence>
<dbReference type="EC" id="5.1.99.6" evidence="1"/>
<evidence type="ECO:0000256" key="1">
    <source>
        <dbReference type="HAMAP-Rule" id="MF_01966"/>
    </source>
</evidence>
<keyword evidence="1" id="KW-0479">Metal-binding</keyword>
<keyword evidence="1" id="KW-0630">Potassium</keyword>
<dbReference type="SUPFAM" id="SSF64153">
    <property type="entry name" value="YjeF N-terminal domain-like"/>
    <property type="match status" value="1"/>
</dbReference>
<dbReference type="EMBL" id="CP044232">
    <property type="protein sequence ID" value="QEW02802.1"/>
    <property type="molecule type" value="Genomic_DNA"/>
</dbReference>
<sequence>MRENALNSAYSAAAVRAAEAPLLAAGEPLIRQAAAALADVVRERLAQTPGALLVLAGGGDNGGDALYAAAEIATPRQPVDIVLTSDRAHRDALASALSAGAVLRSAGEMRERAGEYTVILDGILGIGASADPRLRGVARAVVERLLPTVRGGEASVIAVDLPSGLHPDDGDADDVVLPATTTVTFGAVKAGLVRGRGPELSGEVRLVDLGLGPALARSRPEVTGPIPVVSFVGRQRA</sequence>
<dbReference type="Gene3D" id="3.40.50.10260">
    <property type="entry name" value="YjeF N-terminal domain"/>
    <property type="match status" value="1"/>
</dbReference>
<dbReference type="InterPro" id="IPR036652">
    <property type="entry name" value="YjeF_N_dom_sf"/>
</dbReference>
<comment type="similarity">
    <text evidence="1">Belongs to the NnrE/AIBP family.</text>
</comment>
<evidence type="ECO:0000313" key="4">
    <source>
        <dbReference type="Proteomes" id="UP000325516"/>
    </source>
</evidence>
<dbReference type="AlphaFoldDB" id="A0A5J6L3B7"/>
<feature type="binding site" evidence="1">
    <location>
        <position position="121"/>
    </location>
    <ligand>
        <name>K(+)</name>
        <dbReference type="ChEBI" id="CHEBI:29103"/>
    </ligand>
</feature>
<comment type="function">
    <text evidence="1">Catalyzes the epimerization of the S- and R-forms of NAD(P)HX, a damaged form of NAD(P)H that is a result of enzymatic or heat-dependent hydration. This is a prerequisite for the S-specific NAD(P)H-hydrate dehydratase to allow the repair of both epimers of NAD(P)HX.</text>
</comment>
<dbReference type="Pfam" id="PF03853">
    <property type="entry name" value="YjeF_N"/>
    <property type="match status" value="1"/>
</dbReference>
<feature type="binding site" evidence="1">
    <location>
        <position position="61"/>
    </location>
    <ligand>
        <name>K(+)</name>
        <dbReference type="ChEBI" id="CHEBI:29103"/>
    </ligand>
</feature>
<dbReference type="Proteomes" id="UP000325516">
    <property type="component" value="Chromosome"/>
</dbReference>
<protein>
    <recommendedName>
        <fullName evidence="1">NAD(P)H-hydrate epimerase</fullName>
        <ecNumber evidence="1">5.1.99.6</ecNumber>
    </recommendedName>
    <alternativeName>
        <fullName evidence="1">NAD(P)HX epimerase</fullName>
    </alternativeName>
</protein>
<dbReference type="HAMAP" id="MF_01966">
    <property type="entry name" value="NADHX_epimerase"/>
    <property type="match status" value="1"/>
</dbReference>
<proteinExistence type="inferred from homology"/>